<evidence type="ECO:0000313" key="2">
    <source>
        <dbReference type="Proteomes" id="UP000000600"/>
    </source>
</evidence>
<dbReference type="GeneID" id="5037556"/>
<dbReference type="HOGENOM" id="CLU_2113691_0_0_1"/>
<dbReference type="AlphaFoldDB" id="A0DMV7"/>
<reference evidence="1 2" key="1">
    <citation type="journal article" date="2006" name="Nature">
        <title>Global trends of whole-genome duplications revealed by the ciliate Paramecium tetraurelia.</title>
        <authorList>
            <consortium name="Genoscope"/>
            <person name="Aury J.-M."/>
            <person name="Jaillon O."/>
            <person name="Duret L."/>
            <person name="Noel B."/>
            <person name="Jubin C."/>
            <person name="Porcel B.M."/>
            <person name="Segurens B."/>
            <person name="Daubin V."/>
            <person name="Anthouard V."/>
            <person name="Aiach N."/>
            <person name="Arnaiz O."/>
            <person name="Billaut A."/>
            <person name="Beisson J."/>
            <person name="Blanc I."/>
            <person name="Bouhouche K."/>
            <person name="Camara F."/>
            <person name="Duharcourt S."/>
            <person name="Guigo R."/>
            <person name="Gogendeau D."/>
            <person name="Katinka M."/>
            <person name="Keller A.-M."/>
            <person name="Kissmehl R."/>
            <person name="Klotz C."/>
            <person name="Koll F."/>
            <person name="Le Moue A."/>
            <person name="Lepere C."/>
            <person name="Malinsky S."/>
            <person name="Nowacki M."/>
            <person name="Nowak J.K."/>
            <person name="Plattner H."/>
            <person name="Poulain J."/>
            <person name="Ruiz F."/>
            <person name="Serrano V."/>
            <person name="Zagulski M."/>
            <person name="Dessen P."/>
            <person name="Betermier M."/>
            <person name="Weissenbach J."/>
            <person name="Scarpelli C."/>
            <person name="Schachter V."/>
            <person name="Sperling L."/>
            <person name="Meyer E."/>
            <person name="Cohen J."/>
            <person name="Wincker P."/>
        </authorList>
    </citation>
    <scope>NUCLEOTIDE SEQUENCE [LARGE SCALE GENOMIC DNA]</scope>
    <source>
        <strain evidence="1 2">Stock d4-2</strain>
    </source>
</reference>
<accession>A0DMV7</accession>
<dbReference type="KEGG" id="ptm:GSPATT00018578001"/>
<dbReference type="RefSeq" id="XP_001451771.1">
    <property type="nucleotide sequence ID" value="XM_001451734.1"/>
</dbReference>
<dbReference type="InParanoid" id="A0DMV7"/>
<dbReference type="EMBL" id="CT868507">
    <property type="protein sequence ID" value="CAK84374.1"/>
    <property type="molecule type" value="Genomic_DNA"/>
</dbReference>
<keyword evidence="2" id="KW-1185">Reference proteome</keyword>
<organism evidence="1 2">
    <name type="scientific">Paramecium tetraurelia</name>
    <dbReference type="NCBI Taxonomy" id="5888"/>
    <lineage>
        <taxon>Eukaryota</taxon>
        <taxon>Sar</taxon>
        <taxon>Alveolata</taxon>
        <taxon>Ciliophora</taxon>
        <taxon>Intramacronucleata</taxon>
        <taxon>Oligohymenophorea</taxon>
        <taxon>Peniculida</taxon>
        <taxon>Parameciidae</taxon>
        <taxon>Paramecium</taxon>
    </lineage>
</organism>
<name>A0DMV7_PARTE</name>
<proteinExistence type="predicted"/>
<sequence>MAIESEVLYALYELYKRSLISYEQKGMIKGNFKNQKVEICQQAKILCCYLLQENVIVSLVYRIRFWNCQEVKSLVQIFRIGITSLYDNHKPSEKNFAFLNQQTEIQKPYLKLQQK</sequence>
<dbReference type="Proteomes" id="UP000000600">
    <property type="component" value="Unassembled WGS sequence"/>
</dbReference>
<gene>
    <name evidence="1" type="ORF">GSPATT00018578001</name>
</gene>
<protein>
    <submittedName>
        <fullName evidence="1">Uncharacterized protein</fullName>
    </submittedName>
</protein>
<evidence type="ECO:0000313" key="1">
    <source>
        <dbReference type="EMBL" id="CAK84374.1"/>
    </source>
</evidence>